<reference evidence="1" key="1">
    <citation type="submission" date="2023-10" db="EMBL/GenBank/DDBJ databases">
        <title>Genome assembly of Pristionchus species.</title>
        <authorList>
            <person name="Yoshida K."/>
            <person name="Sommer R.J."/>
        </authorList>
    </citation>
    <scope>NUCLEOTIDE SEQUENCE</scope>
    <source>
        <strain evidence="1">RS0144</strain>
    </source>
</reference>
<keyword evidence="2" id="KW-1185">Reference proteome</keyword>
<dbReference type="EMBL" id="BTSX01000006">
    <property type="protein sequence ID" value="GMT02872.1"/>
    <property type="molecule type" value="Genomic_DNA"/>
</dbReference>
<gene>
    <name evidence="1" type="ORF">PENTCL1PPCAC_25046</name>
</gene>
<evidence type="ECO:0000313" key="2">
    <source>
        <dbReference type="Proteomes" id="UP001432027"/>
    </source>
</evidence>
<dbReference type="AlphaFoldDB" id="A0AAV5U7X6"/>
<feature type="non-terminal residue" evidence="1">
    <location>
        <position position="96"/>
    </location>
</feature>
<name>A0AAV5U7X6_9BILA</name>
<feature type="non-terminal residue" evidence="1">
    <location>
        <position position="1"/>
    </location>
</feature>
<dbReference type="Proteomes" id="UP001432027">
    <property type="component" value="Unassembled WGS sequence"/>
</dbReference>
<proteinExistence type="predicted"/>
<protein>
    <submittedName>
        <fullName evidence="1">Uncharacterized protein</fullName>
    </submittedName>
</protein>
<comment type="caution">
    <text evidence="1">The sequence shown here is derived from an EMBL/GenBank/DDBJ whole genome shotgun (WGS) entry which is preliminary data.</text>
</comment>
<accession>A0AAV5U7X6</accession>
<organism evidence="1 2">
    <name type="scientific">Pristionchus entomophagus</name>
    <dbReference type="NCBI Taxonomy" id="358040"/>
    <lineage>
        <taxon>Eukaryota</taxon>
        <taxon>Metazoa</taxon>
        <taxon>Ecdysozoa</taxon>
        <taxon>Nematoda</taxon>
        <taxon>Chromadorea</taxon>
        <taxon>Rhabditida</taxon>
        <taxon>Rhabditina</taxon>
        <taxon>Diplogasteromorpha</taxon>
        <taxon>Diplogasteroidea</taxon>
        <taxon>Neodiplogasteridae</taxon>
        <taxon>Pristionchus</taxon>
    </lineage>
</organism>
<evidence type="ECO:0000313" key="1">
    <source>
        <dbReference type="EMBL" id="GMT02872.1"/>
    </source>
</evidence>
<sequence length="96" mass="11115">VYQNLSEERIRLELVVVPQRDLKYLVFRSRHQGVLRQSSIVEALVPEGHRRLREDVRLTARFLTEIHGDRTLVGAAVWEETRGKDGGLRVGQEVRV</sequence>